<reference evidence="1 2" key="1">
    <citation type="submission" date="2018-02" db="EMBL/GenBank/DDBJ databases">
        <title>The genomes of Aspergillus section Nigri reveals drivers in fungal speciation.</title>
        <authorList>
            <consortium name="DOE Joint Genome Institute"/>
            <person name="Vesth T.C."/>
            <person name="Nybo J."/>
            <person name="Theobald S."/>
            <person name="Brandl J."/>
            <person name="Frisvad J.C."/>
            <person name="Nielsen K.F."/>
            <person name="Lyhne E.K."/>
            <person name="Kogle M.E."/>
            <person name="Kuo A."/>
            <person name="Riley R."/>
            <person name="Clum A."/>
            <person name="Nolan M."/>
            <person name="Lipzen A."/>
            <person name="Salamov A."/>
            <person name="Henrissat B."/>
            <person name="Wiebenga A."/>
            <person name="De vries R.P."/>
            <person name="Grigoriev I.V."/>
            <person name="Mortensen U.H."/>
            <person name="Andersen M.R."/>
            <person name="Baker S.E."/>
        </authorList>
    </citation>
    <scope>NUCLEOTIDE SEQUENCE [LARGE SCALE GENOMIC DNA]</scope>
    <source>
        <strain evidence="1 2">CBS 115571</strain>
    </source>
</reference>
<evidence type="ECO:0000313" key="1">
    <source>
        <dbReference type="EMBL" id="PYI18928.1"/>
    </source>
</evidence>
<dbReference type="Proteomes" id="UP000249829">
    <property type="component" value="Unassembled WGS sequence"/>
</dbReference>
<organism evidence="1 2">
    <name type="scientific">Aspergillus violaceofuscus (strain CBS 115571)</name>
    <dbReference type="NCBI Taxonomy" id="1450538"/>
    <lineage>
        <taxon>Eukaryota</taxon>
        <taxon>Fungi</taxon>
        <taxon>Dikarya</taxon>
        <taxon>Ascomycota</taxon>
        <taxon>Pezizomycotina</taxon>
        <taxon>Eurotiomycetes</taxon>
        <taxon>Eurotiomycetidae</taxon>
        <taxon>Eurotiales</taxon>
        <taxon>Aspergillaceae</taxon>
        <taxon>Aspergillus</taxon>
    </lineage>
</organism>
<protein>
    <submittedName>
        <fullName evidence="1">Uncharacterized protein</fullName>
    </submittedName>
</protein>
<dbReference type="EMBL" id="KZ825139">
    <property type="protein sequence ID" value="PYI18928.1"/>
    <property type="molecule type" value="Genomic_DNA"/>
</dbReference>
<accession>A0A2V5H4D9</accession>
<evidence type="ECO:0000313" key="2">
    <source>
        <dbReference type="Proteomes" id="UP000249829"/>
    </source>
</evidence>
<proteinExistence type="predicted"/>
<name>A0A2V5H4D9_ASPV1</name>
<sequence>MNHGMMAASCPVVPAHLFPPERNFFSFFSSFLSSGFCLASAWPLRRDRGLSIFVALTITHRGLTLTVVICRLASWLASLFSHFPSPHRHEPPVGRSCGVSDFTCLSPAGRFSPRSRGSFFSLSFFSSPSLSCPFPPSSTG</sequence>
<dbReference type="AlphaFoldDB" id="A0A2V5H4D9"/>
<gene>
    <name evidence="1" type="ORF">BO99DRAFT_150355</name>
</gene>
<keyword evidence="2" id="KW-1185">Reference proteome</keyword>